<name>A0A9P3QY99_LISMN</name>
<dbReference type="AlphaFoldDB" id="A0A9P3QY99"/>
<gene>
    <name evidence="1" type="ORF">GYO01_13345</name>
</gene>
<accession>A0A9P3QY99</accession>
<protein>
    <submittedName>
        <fullName evidence="1">Uncharacterized protein</fullName>
    </submittedName>
</protein>
<dbReference type="Proteomes" id="UP000845014">
    <property type="component" value="Unassembled WGS sequence"/>
</dbReference>
<evidence type="ECO:0000313" key="2">
    <source>
        <dbReference type="Proteomes" id="UP000845014"/>
    </source>
</evidence>
<sequence length="97" mass="10714">MKIVLNKCYGGFGLSPVAEFRLCQLKGVNPRDYDFDVYSKEDRADPDLIATIEELGKVANGSYSNLKIVEIPDGSDFIIIDYDGKESVIYGTELGEA</sequence>
<reference evidence="1 2" key="1">
    <citation type="journal article" date="2018" name="Genome Biol.">
        <title>SKESA: strategic k-mer extension for scrupulous assemblies.</title>
        <authorList>
            <person name="Souvorov A."/>
            <person name="Agarwala R."/>
            <person name="Lipman D.J."/>
        </authorList>
    </citation>
    <scope>NUCLEOTIDE SEQUENCE [LARGE SCALE GENOMIC DNA]</scope>
    <source>
        <strain evidence="1 2">CFIAFB20160079</strain>
    </source>
</reference>
<organism evidence="1 2">
    <name type="scientific">Listeria monocytogenes</name>
    <dbReference type="NCBI Taxonomy" id="1639"/>
    <lineage>
        <taxon>Bacteria</taxon>
        <taxon>Bacillati</taxon>
        <taxon>Bacillota</taxon>
        <taxon>Bacilli</taxon>
        <taxon>Bacillales</taxon>
        <taxon>Listeriaceae</taxon>
        <taxon>Listeria</taxon>
    </lineage>
</organism>
<evidence type="ECO:0000313" key="1">
    <source>
        <dbReference type="EMBL" id="HAB7365096.1"/>
    </source>
</evidence>
<dbReference type="EMBL" id="DAAHUJ010000009">
    <property type="protein sequence ID" value="HAB7365096.1"/>
    <property type="molecule type" value="Genomic_DNA"/>
</dbReference>
<proteinExistence type="predicted"/>
<comment type="caution">
    <text evidence="1">The sequence shown here is derived from an EMBL/GenBank/DDBJ whole genome shotgun (WGS) entry which is preliminary data.</text>
</comment>